<dbReference type="OrthoDB" id="1722780at2759"/>
<keyword evidence="3" id="KW-1185">Reference proteome</keyword>
<dbReference type="EMBL" id="JAKOGI010000871">
    <property type="protein sequence ID" value="KAJ8429672.1"/>
    <property type="molecule type" value="Genomic_DNA"/>
</dbReference>
<dbReference type="Proteomes" id="UP001153076">
    <property type="component" value="Unassembled WGS sequence"/>
</dbReference>
<gene>
    <name evidence="2" type="ORF">Cgig2_010411</name>
</gene>
<dbReference type="PANTHER" id="PTHR34427:SF5">
    <property type="entry name" value="DUF4283 DOMAIN-CONTAINING PROTEIN"/>
    <property type="match status" value="1"/>
</dbReference>
<feature type="region of interest" description="Disordered" evidence="1">
    <location>
        <begin position="1"/>
        <end position="23"/>
    </location>
</feature>
<organism evidence="2 3">
    <name type="scientific">Carnegiea gigantea</name>
    <dbReference type="NCBI Taxonomy" id="171969"/>
    <lineage>
        <taxon>Eukaryota</taxon>
        <taxon>Viridiplantae</taxon>
        <taxon>Streptophyta</taxon>
        <taxon>Embryophyta</taxon>
        <taxon>Tracheophyta</taxon>
        <taxon>Spermatophyta</taxon>
        <taxon>Magnoliopsida</taxon>
        <taxon>eudicotyledons</taxon>
        <taxon>Gunneridae</taxon>
        <taxon>Pentapetalae</taxon>
        <taxon>Caryophyllales</taxon>
        <taxon>Cactineae</taxon>
        <taxon>Cactaceae</taxon>
        <taxon>Cactoideae</taxon>
        <taxon>Echinocereeae</taxon>
        <taxon>Carnegiea</taxon>
    </lineage>
</organism>
<proteinExistence type="predicted"/>
<protein>
    <recommendedName>
        <fullName evidence="4">DUF4283 domain-containing protein</fullName>
    </recommendedName>
</protein>
<dbReference type="PANTHER" id="PTHR34427">
    <property type="entry name" value="DUF4283 DOMAIN PROTEIN"/>
    <property type="match status" value="1"/>
</dbReference>
<evidence type="ECO:0000313" key="3">
    <source>
        <dbReference type="Proteomes" id="UP001153076"/>
    </source>
</evidence>
<name>A0A9Q1Q4V9_9CARY</name>
<evidence type="ECO:0000313" key="2">
    <source>
        <dbReference type="EMBL" id="KAJ8429672.1"/>
    </source>
</evidence>
<comment type="caution">
    <text evidence="2">The sequence shown here is derived from an EMBL/GenBank/DDBJ whole genome shotgun (WGS) entry which is preliminary data.</text>
</comment>
<evidence type="ECO:0008006" key="4">
    <source>
        <dbReference type="Google" id="ProtNLM"/>
    </source>
</evidence>
<accession>A0A9Q1Q4V9</accession>
<reference evidence="2" key="1">
    <citation type="submission" date="2022-04" db="EMBL/GenBank/DDBJ databases">
        <title>Carnegiea gigantea Genome sequencing and assembly v2.</title>
        <authorList>
            <person name="Copetti D."/>
            <person name="Sanderson M.J."/>
            <person name="Burquez A."/>
            <person name="Wojciechowski M.F."/>
        </authorList>
    </citation>
    <scope>NUCLEOTIDE SEQUENCE</scope>
    <source>
        <strain evidence="2">SGP5-SGP5p</strain>
        <tissue evidence="2">Aerial part</tissue>
    </source>
</reference>
<dbReference type="AlphaFoldDB" id="A0A9Q1Q4V9"/>
<evidence type="ECO:0000256" key="1">
    <source>
        <dbReference type="SAM" id="MobiDB-lite"/>
    </source>
</evidence>
<sequence length="257" mass="28718">MEKHHSVEATNRAPHLKEVQTGSRLYSSTVRGDSQLHGKAFQYKSIPYNSEGVEPNQQYSLLSFGGEKKILLKGTRSKDNLIWLTRSAVGEAVDGISAEALQNTILAEGFNDVVVRPMGGNKYLLMLSLEDTLKNYAQFLMVWFRSVKKTWVSCYGVPLHLWSSENFKMIAQIWGKFLSLDTSTSNLLSFERVRMCILTYSMSSIAEEIIIKEGQGSHIVSILKDGYLGTPLIYSTKVNAMKGNVVVTHSIDKVVSD</sequence>